<dbReference type="InterPro" id="IPR001613">
    <property type="entry name" value="Flavin_amine_oxidase"/>
</dbReference>
<comment type="similarity">
    <text evidence="3 26">Belongs to the flavin monoamine oxidase family.</text>
</comment>
<dbReference type="InterPro" id="IPR036188">
    <property type="entry name" value="FAD/NAD-bd_sf"/>
</dbReference>
<dbReference type="InterPro" id="IPR002937">
    <property type="entry name" value="Amino_oxidase"/>
</dbReference>
<evidence type="ECO:0000256" key="5">
    <source>
        <dbReference type="ARBA" id="ARBA00022692"/>
    </source>
</evidence>
<comment type="subcellular location">
    <subcellularLocation>
        <location evidence="2">Mitochondrion outer membrane</location>
        <topology evidence="2">Single-pass type IV membrane protein</topology>
        <orientation evidence="2">Cytoplasmic side</orientation>
    </subcellularLocation>
</comment>
<dbReference type="PANTHER" id="PTHR43563">
    <property type="entry name" value="AMINE OXIDASE"/>
    <property type="match status" value="1"/>
</dbReference>
<keyword evidence="7 26" id="KW-0274">FAD</keyword>
<comment type="catalytic activity">
    <reaction evidence="24">
        <text>2-phenylethylamine + O2 + H2O = 2-phenylacetaldehyde + H2O2 + NH4(+)</text>
        <dbReference type="Rhea" id="RHEA:25265"/>
        <dbReference type="ChEBI" id="CHEBI:15377"/>
        <dbReference type="ChEBI" id="CHEBI:15379"/>
        <dbReference type="ChEBI" id="CHEBI:16240"/>
        <dbReference type="ChEBI" id="CHEBI:16424"/>
        <dbReference type="ChEBI" id="CHEBI:28938"/>
        <dbReference type="ChEBI" id="CHEBI:225237"/>
    </reaction>
</comment>
<feature type="compositionally biased region" description="Low complexity" evidence="27">
    <location>
        <begin position="402"/>
        <end position="417"/>
    </location>
</feature>
<comment type="catalytic activity">
    <reaction evidence="22">
        <text>serotonin + O2 + H2O = (5-hydroxyindol-3-yl)acetaldehyde + H2O2 + NH4(+)</text>
        <dbReference type="Rhea" id="RHEA:69072"/>
        <dbReference type="ChEBI" id="CHEBI:15377"/>
        <dbReference type="ChEBI" id="CHEBI:15379"/>
        <dbReference type="ChEBI" id="CHEBI:16240"/>
        <dbReference type="ChEBI" id="CHEBI:28938"/>
        <dbReference type="ChEBI" id="CHEBI:50157"/>
        <dbReference type="ChEBI" id="CHEBI:350546"/>
    </reaction>
</comment>
<comment type="catalytic activity">
    <reaction evidence="18">
        <text>(R)-noradrenaline + O2 + H2O = (R)-3,4-dihydroxymandelaldehyde + H2O2 + NH4(+)</text>
        <dbReference type="Rhea" id="RHEA:69076"/>
        <dbReference type="ChEBI" id="CHEBI:15377"/>
        <dbReference type="ChEBI" id="CHEBI:15379"/>
        <dbReference type="ChEBI" id="CHEBI:16240"/>
        <dbReference type="ChEBI" id="CHEBI:28938"/>
        <dbReference type="ChEBI" id="CHEBI:72587"/>
        <dbReference type="ChEBI" id="CHEBI:180943"/>
    </reaction>
</comment>
<dbReference type="SUPFAM" id="SSF54373">
    <property type="entry name" value="FAD-linked reductases, C-terminal domain"/>
    <property type="match status" value="1"/>
</dbReference>
<keyword evidence="6" id="KW-1000">Mitochondrion outer membrane</keyword>
<dbReference type="Proteomes" id="UP000823872">
    <property type="component" value="Chromosome X"/>
</dbReference>
<feature type="compositionally biased region" description="Polar residues" evidence="27">
    <location>
        <begin position="367"/>
        <end position="376"/>
    </location>
</feature>
<evidence type="ECO:0000256" key="16">
    <source>
        <dbReference type="ARBA" id="ARBA00047323"/>
    </source>
</evidence>
<comment type="catalytic activity">
    <reaction evidence="20">
        <text>a primary methyl amine + O2 + H2O = an aldehyde + H2O2 + NH4(+)</text>
        <dbReference type="Rhea" id="RHEA:16153"/>
        <dbReference type="ChEBI" id="CHEBI:15377"/>
        <dbReference type="ChEBI" id="CHEBI:15379"/>
        <dbReference type="ChEBI" id="CHEBI:16240"/>
        <dbReference type="ChEBI" id="CHEBI:17478"/>
        <dbReference type="ChEBI" id="CHEBI:28938"/>
        <dbReference type="ChEBI" id="CHEBI:228804"/>
        <dbReference type="EC" id="1.4.3.21"/>
    </reaction>
</comment>
<evidence type="ECO:0000256" key="6">
    <source>
        <dbReference type="ARBA" id="ARBA00022787"/>
    </source>
</evidence>
<dbReference type="Gene3D" id="3.50.50.60">
    <property type="entry name" value="FAD/NAD(P)-binding domain"/>
    <property type="match status" value="2"/>
</dbReference>
<evidence type="ECO:0000259" key="28">
    <source>
        <dbReference type="Pfam" id="PF01593"/>
    </source>
</evidence>
<evidence type="ECO:0000256" key="12">
    <source>
        <dbReference type="ARBA" id="ARBA00023128"/>
    </source>
</evidence>
<evidence type="ECO:0000256" key="17">
    <source>
        <dbReference type="ARBA" id="ARBA00047410"/>
    </source>
</evidence>
<dbReference type="EC" id="1.4.3.-" evidence="26"/>
<keyword evidence="11 26" id="KW-0560">Oxidoreductase</keyword>
<evidence type="ECO:0000256" key="3">
    <source>
        <dbReference type="ARBA" id="ARBA00005995"/>
    </source>
</evidence>
<feature type="compositionally biased region" description="Low complexity" evidence="27">
    <location>
        <begin position="538"/>
        <end position="551"/>
    </location>
</feature>
<reference evidence="29 30" key="1">
    <citation type="submission" date="2021-02" db="EMBL/GenBank/DDBJ databases">
        <title>Safari Cat Assemblies.</title>
        <authorList>
            <person name="Bredemeyer K.R."/>
            <person name="Murphy W.J."/>
        </authorList>
    </citation>
    <scope>NUCLEOTIDE SEQUENCE [LARGE SCALE GENOMIC DNA]</scope>
</reference>
<feature type="domain" description="Amine oxidase" evidence="28">
    <location>
        <begin position="622"/>
        <end position="1059"/>
    </location>
</feature>
<reference evidence="29" key="3">
    <citation type="submission" date="2025-09" db="UniProtKB">
        <authorList>
            <consortium name="Ensembl"/>
        </authorList>
    </citation>
    <scope>IDENTIFICATION</scope>
    <source>
        <strain evidence="29">breed Abyssinian</strain>
    </source>
</reference>
<feature type="compositionally biased region" description="Low complexity" evidence="27">
    <location>
        <begin position="19"/>
        <end position="47"/>
    </location>
</feature>
<evidence type="ECO:0000256" key="7">
    <source>
        <dbReference type="ARBA" id="ARBA00022827"/>
    </source>
</evidence>
<dbReference type="Ensembl" id="ENSFCTT00005002654.1">
    <property type="protein sequence ID" value="ENSFCTP00005001547.1"/>
    <property type="gene ID" value="ENSFCTG00005001019.1"/>
</dbReference>
<evidence type="ECO:0000256" key="2">
    <source>
        <dbReference type="ARBA" id="ARBA00004362"/>
    </source>
</evidence>
<evidence type="ECO:0000256" key="20">
    <source>
        <dbReference type="ARBA" id="ARBA00048032"/>
    </source>
</evidence>
<evidence type="ECO:0000256" key="4">
    <source>
        <dbReference type="ARBA" id="ARBA00022630"/>
    </source>
</evidence>
<evidence type="ECO:0000256" key="24">
    <source>
        <dbReference type="ARBA" id="ARBA00048979"/>
    </source>
</evidence>
<keyword evidence="4 26" id="KW-0285">Flavoprotein</keyword>
<comment type="catalytic activity">
    <reaction evidence="23">
        <text>dopamine + O2 + H2O = 3,4-dihydroxyphenylacetaldehyde + H2O2 + NH4(+)</text>
        <dbReference type="Rhea" id="RHEA:27946"/>
        <dbReference type="ChEBI" id="CHEBI:15377"/>
        <dbReference type="ChEBI" id="CHEBI:15379"/>
        <dbReference type="ChEBI" id="CHEBI:16240"/>
        <dbReference type="ChEBI" id="CHEBI:27978"/>
        <dbReference type="ChEBI" id="CHEBI:28938"/>
        <dbReference type="ChEBI" id="CHEBI:59905"/>
    </reaction>
</comment>
<comment type="function">
    <text evidence="15">Catalyzes the oxidative deamination of primary and some secondary amine such as neurotransmitters, with concomitant reduction of oxygen to hydrogen peroxide and has important functions in the metabolism of neuroactive and vasoactive amines in the central nervous system and peripheral tissues. Preferentially oxidizes serotonin. Also catalyzes the oxidative deamination of kynuramine to 3-(2-aminophenyl)-3-oxopropanal that can spontaneously condense to 4-hydroxyquinoline.</text>
</comment>
<dbReference type="Pfam" id="PF01593">
    <property type="entry name" value="Amino_oxidase"/>
    <property type="match status" value="1"/>
</dbReference>
<comment type="catalytic activity">
    <reaction evidence="25">
        <text>kynuramine + O2 + H2O = 3-(2-aminophenyl)-3-oxopropanal + H2O2 + NH4(+)</text>
        <dbReference type="Rhea" id="RHEA:59596"/>
        <dbReference type="ChEBI" id="CHEBI:15377"/>
        <dbReference type="ChEBI" id="CHEBI:15379"/>
        <dbReference type="ChEBI" id="CHEBI:16240"/>
        <dbReference type="ChEBI" id="CHEBI:28938"/>
        <dbReference type="ChEBI" id="CHEBI:180898"/>
        <dbReference type="ChEBI" id="CHEBI:180899"/>
    </reaction>
    <physiologicalReaction direction="left-to-right" evidence="25">
        <dbReference type="Rhea" id="RHEA:59597"/>
    </physiologicalReaction>
</comment>
<comment type="cofactor">
    <cofactor evidence="1 26">
        <name>FAD</name>
        <dbReference type="ChEBI" id="CHEBI:57692"/>
    </cofactor>
</comment>
<dbReference type="GeneTree" id="ENSGT00940000160514"/>
<comment type="catalytic activity">
    <reaction evidence="19">
        <text>tyramine + O2 + H2O = (4-hydroxyphenyl)acetaldehyde + H2O2 + NH4(+)</text>
        <dbReference type="Rhea" id="RHEA:30591"/>
        <dbReference type="ChEBI" id="CHEBI:15377"/>
        <dbReference type="ChEBI" id="CHEBI:15379"/>
        <dbReference type="ChEBI" id="CHEBI:15621"/>
        <dbReference type="ChEBI" id="CHEBI:16240"/>
        <dbReference type="ChEBI" id="CHEBI:28938"/>
        <dbReference type="ChEBI" id="CHEBI:327995"/>
    </reaction>
</comment>
<evidence type="ECO:0000256" key="10">
    <source>
        <dbReference type="ARBA" id="ARBA00022989"/>
    </source>
</evidence>
<evidence type="ECO:0000256" key="11">
    <source>
        <dbReference type="ARBA" id="ARBA00023002"/>
    </source>
</evidence>
<evidence type="ECO:0000256" key="21">
    <source>
        <dbReference type="ARBA" id="ARBA00048448"/>
    </source>
</evidence>
<proteinExistence type="inferred from homology"/>
<evidence type="ECO:0000256" key="1">
    <source>
        <dbReference type="ARBA" id="ARBA00001974"/>
    </source>
</evidence>
<evidence type="ECO:0000256" key="23">
    <source>
        <dbReference type="ARBA" id="ARBA00048466"/>
    </source>
</evidence>
<feature type="compositionally biased region" description="Polar residues" evidence="27">
    <location>
        <begin position="470"/>
        <end position="490"/>
    </location>
</feature>
<reference evidence="29" key="2">
    <citation type="submission" date="2025-08" db="UniProtKB">
        <authorList>
            <consortium name="Ensembl"/>
        </authorList>
    </citation>
    <scope>IDENTIFICATION</scope>
    <source>
        <strain evidence="29">breed Abyssinian</strain>
    </source>
</reference>
<feature type="compositionally biased region" description="Low complexity" evidence="27">
    <location>
        <begin position="507"/>
        <end position="523"/>
    </location>
</feature>
<feature type="region of interest" description="Disordered" evidence="27">
    <location>
        <begin position="339"/>
        <end position="380"/>
    </location>
</feature>
<keyword evidence="9" id="KW-0128">Catecholamine metabolism</keyword>
<keyword evidence="5" id="KW-0812">Transmembrane</keyword>
<organism evidence="29 30">
    <name type="scientific">Felis catus</name>
    <name type="common">Cat</name>
    <name type="synonym">Felis silvestris catus</name>
    <dbReference type="NCBI Taxonomy" id="9685"/>
    <lineage>
        <taxon>Eukaryota</taxon>
        <taxon>Metazoa</taxon>
        <taxon>Chordata</taxon>
        <taxon>Craniata</taxon>
        <taxon>Vertebrata</taxon>
        <taxon>Euteleostomi</taxon>
        <taxon>Mammalia</taxon>
        <taxon>Eutheria</taxon>
        <taxon>Laurasiatheria</taxon>
        <taxon>Carnivora</taxon>
        <taxon>Feliformia</taxon>
        <taxon>Felidae</taxon>
        <taxon>Felinae</taxon>
        <taxon>Felis</taxon>
    </lineage>
</organism>
<dbReference type="InterPro" id="IPR050703">
    <property type="entry name" value="Flavin_MAO"/>
</dbReference>
<dbReference type="PRINTS" id="PR00757">
    <property type="entry name" value="AMINEOXDASEF"/>
</dbReference>
<sequence length="1178" mass="126632">MSAHNSPASQGGRGGGGAERAPGAEGIAAQSPSQASISGAAASSMSGSNIHAEWRTLTGSLARQAWSRSATDTGYENTSRSSASAQHDFSLSRRTNTDSDTSLWRFDAHSQSHQIPKSATRLSTAERAAPASDPDASSGRGSVPAPAPPSDSTRVSVSESTLAAGRGYPRVSVPGPPITNNSSPESMPGSDPPVTPGFLRVSTPAPPPPSNTLQESAQRLAPPSVQGSFRSSVQGPPTPNSPLVSQHGSLRFPVAGFPRMSVDRSAQLSNSTVELLQGSAPSSVLSIPRGSLQRSVRYSDVSGASVQASAPPSVPGSPRGSLQGSVLYTNIYRAWVQESAPPSGPGSPRGSLQGSVPYPDVSGEWMQETSSPSVPSSPRGLLQRSVPYLDLYRAWVQETASPPVLGSPPGSLQGSVPYPDVSGGWVQETSSPSVPSPPRGLLQRSVPYLDLYRAWVQENASPPVPGSPRGSLQRSVRYSDVSGASVQETAPPSMLGSPRGSQQGKVPSSDSSQASGQGSAQPSVPGSPRGSQQGPVPSSDSSRASGQGSAQPPVPGSTRVSVEESTPPLASPRESVEGSAPPLTGPTSIPTPRESLNQSMASREKASVAGHMFDVVVIGGGISGLSAAKLLAEHEVNVLVLEARDRVGGRTYTVRNEHVNYVDVGGAYVGPTQNRILRLSKELGLETYKVNVCERLVQYVKGKTYPFRGAFPPVWNPVAYLDYNNLWRTMDNMGKEIPADAPWEAPHAKEWDKMTMKELIDKICWTKTARQFAYLFVNINVTSEPHEVSALWFLWYVKQCGGTTRIFSVTNGGQERKFVGGSGQVSERIMDRLGDRVKLKRPVTYVDQSGDSIIIETLNHEVYECRYVISAIPPTLTAKMHFKPELPSERNQLIQRLPMGSIIKCMMYYKEAFWKKNDYCGCMIIQDEEAPISITLDDTKPDGSLPAIMGFILARKADRLAKLHKEIRKKKICELYAKVLGSQEALHPVHYEEKNWCEEQYSGGCYTAYFPPGIMTQYGRVIRQPVGRIYFAGTETATHWSGYMEGAVEAGERAAREVLNALGKVAKKDIKVQEPESKVSLAASPPLTSNCVKNCAALGHTHASTWRIRSARPCPWERELSANDLCSFVQDVPAVEITRTFWERNLPSVSGLLKIIGFTTSVTAVWIVVHKCRLLSRS</sequence>
<feature type="compositionally biased region" description="Polar residues" evidence="27">
    <location>
        <begin position="109"/>
        <end position="123"/>
    </location>
</feature>
<comment type="subunit">
    <text evidence="14">Monomer, homo- or heterodimer (containing two subunits of similar size). Each subunit contains a covalently bound flavin. Enzymatically active as monomer.</text>
</comment>
<evidence type="ECO:0000313" key="30">
    <source>
        <dbReference type="Proteomes" id="UP000823872"/>
    </source>
</evidence>
<feature type="compositionally biased region" description="Polar residues" evidence="27">
    <location>
        <begin position="225"/>
        <end position="246"/>
    </location>
</feature>
<evidence type="ECO:0000313" key="29">
    <source>
        <dbReference type="Ensembl" id="ENSFCTP00005001547.1"/>
    </source>
</evidence>
<evidence type="ECO:0000256" key="14">
    <source>
        <dbReference type="ARBA" id="ARBA00025863"/>
    </source>
</evidence>
<keyword evidence="13" id="KW-0472">Membrane</keyword>
<dbReference type="Gene3D" id="3.90.660.10">
    <property type="match status" value="2"/>
</dbReference>
<feature type="compositionally biased region" description="Polar residues" evidence="27">
    <location>
        <begin position="65"/>
        <end position="102"/>
    </location>
</feature>
<evidence type="ECO:0000256" key="9">
    <source>
        <dbReference type="ARBA" id="ARBA00022939"/>
    </source>
</evidence>
<comment type="catalytic activity">
    <reaction evidence="17">
        <text>(R)-adrenaline + O2 + H2O = (R)-3,4-dihydroxymandelaldehyde + methylamine + H2O2</text>
        <dbReference type="Rhea" id="RHEA:51168"/>
        <dbReference type="ChEBI" id="CHEBI:15377"/>
        <dbReference type="ChEBI" id="CHEBI:15379"/>
        <dbReference type="ChEBI" id="CHEBI:16240"/>
        <dbReference type="ChEBI" id="CHEBI:59338"/>
        <dbReference type="ChEBI" id="CHEBI:71406"/>
        <dbReference type="ChEBI" id="CHEBI:180943"/>
    </reaction>
</comment>
<evidence type="ECO:0000256" key="18">
    <source>
        <dbReference type="ARBA" id="ARBA00047691"/>
    </source>
</evidence>
<name>A0ABI7VU70_FELCA</name>
<feature type="compositionally biased region" description="Low complexity" evidence="27">
    <location>
        <begin position="128"/>
        <end position="138"/>
    </location>
</feature>
<evidence type="ECO:0000256" key="22">
    <source>
        <dbReference type="ARBA" id="ARBA00048463"/>
    </source>
</evidence>
<evidence type="ECO:0000256" key="8">
    <source>
        <dbReference type="ARBA" id="ARBA00022867"/>
    </source>
</evidence>
<feature type="region of interest" description="Disordered" evidence="27">
    <location>
        <begin position="65"/>
        <end position="246"/>
    </location>
</feature>
<keyword evidence="8" id="KW-0531">Neurotransmitter degradation</keyword>
<feature type="region of interest" description="Disordered" evidence="27">
    <location>
        <begin position="1"/>
        <end position="47"/>
    </location>
</feature>
<feature type="compositionally biased region" description="Low complexity" evidence="27">
    <location>
        <begin position="346"/>
        <end position="355"/>
    </location>
</feature>
<keyword evidence="10" id="KW-1133">Transmembrane helix</keyword>
<accession>A0ABI7VU70</accession>
<feature type="region of interest" description="Disordered" evidence="27">
    <location>
        <begin position="459"/>
        <end position="603"/>
    </location>
</feature>
<feature type="compositionally biased region" description="Polar residues" evidence="27">
    <location>
        <begin position="150"/>
        <end position="161"/>
    </location>
</feature>
<evidence type="ECO:0000256" key="19">
    <source>
        <dbReference type="ARBA" id="ARBA00047794"/>
    </source>
</evidence>
<feature type="compositionally biased region" description="Polar residues" evidence="27">
    <location>
        <begin position="585"/>
        <end position="601"/>
    </location>
</feature>
<comment type="catalytic activity">
    <reaction evidence="21">
        <text>a secondary aliphatic amine + O2 + H2O = a primary amine + an aldehyde + H2O2</text>
        <dbReference type="Rhea" id="RHEA:26414"/>
        <dbReference type="ChEBI" id="CHEBI:15377"/>
        <dbReference type="ChEBI" id="CHEBI:15379"/>
        <dbReference type="ChEBI" id="CHEBI:16240"/>
        <dbReference type="ChEBI" id="CHEBI:17478"/>
        <dbReference type="ChEBI" id="CHEBI:58855"/>
        <dbReference type="ChEBI" id="CHEBI:65296"/>
        <dbReference type="EC" id="1.4.3.4"/>
    </reaction>
</comment>
<gene>
    <name evidence="29" type="primary">MAOA</name>
</gene>
<evidence type="ECO:0000256" key="25">
    <source>
        <dbReference type="ARBA" id="ARBA00049094"/>
    </source>
</evidence>
<evidence type="ECO:0000256" key="26">
    <source>
        <dbReference type="RuleBase" id="RU362067"/>
    </source>
</evidence>
<comment type="catalytic activity">
    <reaction evidence="16">
        <text>tryptamine + O2 + H2O = indole-3-acetaldehyde + H2O2 + NH4(+)</text>
        <dbReference type="Rhea" id="RHEA:59416"/>
        <dbReference type="ChEBI" id="CHEBI:15377"/>
        <dbReference type="ChEBI" id="CHEBI:15379"/>
        <dbReference type="ChEBI" id="CHEBI:16240"/>
        <dbReference type="ChEBI" id="CHEBI:18086"/>
        <dbReference type="ChEBI" id="CHEBI:28938"/>
        <dbReference type="ChEBI" id="CHEBI:57887"/>
    </reaction>
</comment>
<dbReference type="SUPFAM" id="SSF51905">
    <property type="entry name" value="FAD/NAD(P)-binding domain"/>
    <property type="match status" value="1"/>
</dbReference>
<dbReference type="Gene3D" id="6.10.250.130">
    <property type="match status" value="1"/>
</dbReference>
<dbReference type="PANTHER" id="PTHR43563:SF11">
    <property type="entry name" value="AMINE OXIDASE [FLAVIN-CONTAINING] A"/>
    <property type="match status" value="1"/>
</dbReference>
<feature type="region of interest" description="Disordered" evidence="27">
    <location>
        <begin position="402"/>
        <end position="441"/>
    </location>
</feature>
<keyword evidence="30" id="KW-1185">Reference proteome</keyword>
<evidence type="ECO:0000256" key="13">
    <source>
        <dbReference type="ARBA" id="ARBA00023136"/>
    </source>
</evidence>
<evidence type="ECO:0000256" key="27">
    <source>
        <dbReference type="SAM" id="MobiDB-lite"/>
    </source>
</evidence>
<keyword evidence="12" id="KW-0496">Mitochondrion</keyword>
<evidence type="ECO:0000256" key="15">
    <source>
        <dbReference type="ARBA" id="ARBA00037358"/>
    </source>
</evidence>
<protein>
    <recommendedName>
        <fullName evidence="26">Amine oxidase</fullName>
        <ecNumber evidence="26">1.4.3.-</ecNumber>
    </recommendedName>
</protein>